<reference evidence="14 15" key="1">
    <citation type="submission" date="2022-11" db="EMBL/GenBank/DDBJ databases">
        <title>Spartinivicinus poritis sp. nov., isolated from scleractinian coral Porites lutea.</title>
        <authorList>
            <person name="Zhang G."/>
            <person name="Cai L."/>
            <person name="Wei Q."/>
        </authorList>
    </citation>
    <scope>NUCLEOTIDE SEQUENCE [LARGE SCALE GENOMIC DNA]</scope>
    <source>
        <strain evidence="14 15">A2-2</strain>
    </source>
</reference>
<keyword evidence="15" id="KW-1185">Reference proteome</keyword>
<dbReference type="InterPro" id="IPR041236">
    <property type="entry name" value="PriA_C"/>
</dbReference>
<name>A0ABT5U6Z7_9GAMM</name>
<evidence type="ECO:0000313" key="14">
    <source>
        <dbReference type="EMBL" id="MDE1461761.1"/>
    </source>
</evidence>
<keyword evidence="4 11" id="KW-0547">Nucleotide-binding</keyword>
<keyword evidence="6 11" id="KW-0347">Helicase</keyword>
<feature type="binding site" evidence="11">
    <location>
        <position position="492"/>
    </location>
    <ligand>
        <name>Zn(2+)</name>
        <dbReference type="ChEBI" id="CHEBI:29105"/>
        <label>1</label>
    </ligand>
</feature>
<evidence type="ECO:0000256" key="3">
    <source>
        <dbReference type="ARBA" id="ARBA00022723"/>
    </source>
</evidence>
<dbReference type="CDD" id="cd17929">
    <property type="entry name" value="DEXHc_priA"/>
    <property type="match status" value="1"/>
</dbReference>
<comment type="cofactor">
    <cofactor evidence="11">
        <name>Zn(2+)</name>
        <dbReference type="ChEBI" id="CHEBI:29105"/>
    </cofactor>
    <text evidence="11">Binds 2 zinc ions per subunit.</text>
</comment>
<feature type="binding site" evidence="11">
    <location>
        <position position="452"/>
    </location>
    <ligand>
        <name>Zn(2+)</name>
        <dbReference type="ChEBI" id="CHEBI:29105"/>
        <label>1</label>
    </ligand>
</feature>
<evidence type="ECO:0000259" key="12">
    <source>
        <dbReference type="PROSITE" id="PS51192"/>
    </source>
</evidence>
<dbReference type="SMART" id="SM00487">
    <property type="entry name" value="DEXDc"/>
    <property type="match status" value="1"/>
</dbReference>
<dbReference type="InterPro" id="IPR042115">
    <property type="entry name" value="PriA_3primeBD_sf"/>
</dbReference>
<dbReference type="Pfam" id="PF00270">
    <property type="entry name" value="DEAD"/>
    <property type="match status" value="1"/>
</dbReference>
<dbReference type="EMBL" id="JAPMOU010000006">
    <property type="protein sequence ID" value="MDE1461761.1"/>
    <property type="molecule type" value="Genomic_DNA"/>
</dbReference>
<sequence length="749" mass="83028">MSQPDSQAPTTYLQVALPVPFRRLFDYYPPRRWKGEPLKPGIRVKVSFGNRQLIGVLINTSHHSDWPADKLKPVLELIDEQPLIPPELLKLCQWTAKYYHHSLGETLQVALPAVLRQGKTAGYGTATKYRAATADQDQTIALSRAPKQLAAYKTLLEHPSGLTLAGLKGLGIASHIVQGLRQKQLITEVQSREPATAKPWPSNLLRQPALTLNPAQQQAVTTVSQQLGQFCCFLLQGVTGSGKTEVYLQIIEACLKQKRQALVLIPEIGLTPQTLQRFQARFSVPIATLHSNLTDLERWQAWQAAASGQAGIIIGTRSAIFTPLANPGVIIIDEEHDGSFKQQDNLRYSARDVAVYRANQLLAPIVLGSATPALESLYNAAMGRYQKLELPDRAGDAKPPAINMLDLKGKPLSDGLALDLQPLMASHLATGNQVLVFINRRGFAPTLICHECGWLSDCSHCDAHLTLHRYPPLLRCHHCGVEENIPTLCPQCQQNSLHPVGTGTERCEATLSQWFPETELIRIDRDTTQRKNAMQELLEKIHQEKPAILLGTQMLAKGHHFPKVSLVVVVDADSGLFSADFRGVEKLAQLLTQVAGRAGRAAAQGEVIIQTHQPDHRMLQLLQAGLYDELTQSLLKERQGLSLPPFGYMVLLRAESPHQQKAEALLNEACQTIQQTDLAASLFNSVDILGPLPAPMEKRQGRFRYQLALHARQRQPLHQLTQLLIQCLENSKLSRQVRWSVDVDPQDMG</sequence>
<feature type="binding site" evidence="11">
    <location>
        <position position="458"/>
    </location>
    <ligand>
        <name>Zn(2+)</name>
        <dbReference type="ChEBI" id="CHEBI:29105"/>
        <label>2</label>
    </ligand>
</feature>
<dbReference type="NCBIfam" id="TIGR00595">
    <property type="entry name" value="priA"/>
    <property type="match status" value="1"/>
</dbReference>
<keyword evidence="9 11" id="KW-0238">DNA-binding</keyword>
<keyword evidence="1 11" id="KW-0639">Primosome</keyword>
<keyword evidence="10 11" id="KW-0413">Isomerase</keyword>
<comment type="caution">
    <text evidence="14">The sequence shown here is derived from an EMBL/GenBank/DDBJ whole genome shotgun (WGS) entry which is preliminary data.</text>
</comment>
<comment type="subunit">
    <text evidence="11">Component of the replication restart primosome.</text>
</comment>
<dbReference type="InterPro" id="IPR001650">
    <property type="entry name" value="Helicase_C-like"/>
</dbReference>
<evidence type="ECO:0000256" key="9">
    <source>
        <dbReference type="ARBA" id="ARBA00023125"/>
    </source>
</evidence>
<dbReference type="PROSITE" id="PS51192">
    <property type="entry name" value="HELICASE_ATP_BIND_1"/>
    <property type="match status" value="1"/>
</dbReference>
<feature type="binding site" evidence="11">
    <location>
        <position position="449"/>
    </location>
    <ligand>
        <name>Zn(2+)</name>
        <dbReference type="ChEBI" id="CHEBI:29105"/>
        <label>1</label>
    </ligand>
</feature>
<keyword evidence="3 11" id="KW-0479">Metal-binding</keyword>
<dbReference type="PANTHER" id="PTHR30580:SF0">
    <property type="entry name" value="PRIMOSOMAL PROTEIN N"/>
    <property type="match status" value="1"/>
</dbReference>
<evidence type="ECO:0000256" key="10">
    <source>
        <dbReference type="ARBA" id="ARBA00023235"/>
    </source>
</evidence>
<dbReference type="InterPro" id="IPR027417">
    <property type="entry name" value="P-loop_NTPase"/>
</dbReference>
<feature type="binding site" evidence="11">
    <location>
        <position position="476"/>
    </location>
    <ligand>
        <name>Zn(2+)</name>
        <dbReference type="ChEBI" id="CHEBI:29105"/>
        <label>2</label>
    </ligand>
</feature>
<evidence type="ECO:0000256" key="4">
    <source>
        <dbReference type="ARBA" id="ARBA00022741"/>
    </source>
</evidence>
<evidence type="ECO:0000256" key="1">
    <source>
        <dbReference type="ARBA" id="ARBA00022515"/>
    </source>
</evidence>
<dbReference type="SUPFAM" id="SSF52540">
    <property type="entry name" value="P-loop containing nucleoside triphosphate hydrolases"/>
    <property type="match status" value="2"/>
</dbReference>
<dbReference type="InterPro" id="IPR041222">
    <property type="entry name" value="PriA_3primeBD"/>
</dbReference>
<dbReference type="Proteomes" id="UP001528823">
    <property type="component" value="Unassembled WGS sequence"/>
</dbReference>
<dbReference type="NCBIfam" id="NF004067">
    <property type="entry name" value="PRK05580.1-4"/>
    <property type="match status" value="1"/>
</dbReference>
<evidence type="ECO:0000256" key="8">
    <source>
        <dbReference type="ARBA" id="ARBA00022840"/>
    </source>
</evidence>
<proteinExistence type="inferred from homology"/>
<feature type="binding site" evidence="11">
    <location>
        <position position="489"/>
    </location>
    <ligand>
        <name>Zn(2+)</name>
        <dbReference type="ChEBI" id="CHEBI:29105"/>
        <label>1</label>
    </ligand>
</feature>
<dbReference type="EC" id="5.6.2.4" evidence="11"/>
<dbReference type="Pfam" id="PF17764">
    <property type="entry name" value="PriA_3primeBD"/>
    <property type="match status" value="1"/>
</dbReference>
<comment type="catalytic activity">
    <reaction evidence="11">
        <text>ATP + H2O = ADP + phosphate + H(+)</text>
        <dbReference type="Rhea" id="RHEA:13065"/>
        <dbReference type="ChEBI" id="CHEBI:15377"/>
        <dbReference type="ChEBI" id="CHEBI:15378"/>
        <dbReference type="ChEBI" id="CHEBI:30616"/>
        <dbReference type="ChEBI" id="CHEBI:43474"/>
        <dbReference type="ChEBI" id="CHEBI:456216"/>
        <dbReference type="EC" id="5.6.2.4"/>
    </reaction>
</comment>
<dbReference type="InterPro" id="IPR011545">
    <property type="entry name" value="DEAD/DEAH_box_helicase_dom"/>
</dbReference>
<dbReference type="InterPro" id="IPR040498">
    <property type="entry name" value="PriA_CRR"/>
</dbReference>
<evidence type="ECO:0000256" key="6">
    <source>
        <dbReference type="ARBA" id="ARBA00022806"/>
    </source>
</evidence>
<dbReference type="InterPro" id="IPR014001">
    <property type="entry name" value="Helicase_ATP-bd"/>
</dbReference>
<feature type="domain" description="Helicase C-terminal" evidence="13">
    <location>
        <begin position="484"/>
        <end position="642"/>
    </location>
</feature>
<dbReference type="Gene3D" id="3.40.1440.60">
    <property type="entry name" value="PriA, 3(prime) DNA-binding domain"/>
    <property type="match status" value="1"/>
</dbReference>
<dbReference type="PROSITE" id="PS51194">
    <property type="entry name" value="HELICASE_CTER"/>
    <property type="match status" value="1"/>
</dbReference>
<dbReference type="Pfam" id="PF18074">
    <property type="entry name" value="PriA_C"/>
    <property type="match status" value="1"/>
</dbReference>
<keyword evidence="2 11" id="KW-0235">DNA replication</keyword>
<evidence type="ECO:0000313" key="15">
    <source>
        <dbReference type="Proteomes" id="UP001528823"/>
    </source>
</evidence>
<dbReference type="SMART" id="SM00490">
    <property type="entry name" value="HELICc"/>
    <property type="match status" value="1"/>
</dbReference>
<feature type="domain" description="Helicase ATP-binding" evidence="12">
    <location>
        <begin position="224"/>
        <end position="390"/>
    </location>
</feature>
<dbReference type="Pfam" id="PF00271">
    <property type="entry name" value="Helicase_C"/>
    <property type="match status" value="1"/>
</dbReference>
<dbReference type="NCBIfam" id="NF004065">
    <property type="entry name" value="PRK05580.1-1"/>
    <property type="match status" value="1"/>
</dbReference>
<dbReference type="InterPro" id="IPR005259">
    <property type="entry name" value="PriA"/>
</dbReference>
<comment type="function">
    <text evidence="11">Initiates the restart of stalled replication forks, which reloads the replicative helicase on sites other than the origin of replication. Recognizes and binds to abandoned replication forks and remodels them to uncover a helicase loading site. Promotes assembly of the primosome at these replication forks.</text>
</comment>
<accession>A0ABT5U6Z7</accession>
<keyword evidence="7 11" id="KW-0862">Zinc</keyword>
<keyword evidence="8 11" id="KW-0067">ATP-binding</keyword>
<dbReference type="HAMAP" id="MF_00983">
    <property type="entry name" value="PriA"/>
    <property type="match status" value="1"/>
</dbReference>
<evidence type="ECO:0000256" key="11">
    <source>
        <dbReference type="HAMAP-Rule" id="MF_00983"/>
    </source>
</evidence>
<comment type="similarity">
    <text evidence="11">Belongs to the helicase family. PriA subfamily.</text>
</comment>
<evidence type="ECO:0000256" key="2">
    <source>
        <dbReference type="ARBA" id="ARBA00022705"/>
    </source>
</evidence>
<evidence type="ECO:0000256" key="7">
    <source>
        <dbReference type="ARBA" id="ARBA00022833"/>
    </source>
</evidence>
<dbReference type="Gene3D" id="3.40.50.300">
    <property type="entry name" value="P-loop containing nucleotide triphosphate hydrolases"/>
    <property type="match status" value="2"/>
</dbReference>
<keyword evidence="5 11" id="KW-0378">Hydrolase</keyword>
<organism evidence="14 15">
    <name type="scientific">Spartinivicinus poritis</name>
    <dbReference type="NCBI Taxonomy" id="2994640"/>
    <lineage>
        <taxon>Bacteria</taxon>
        <taxon>Pseudomonadati</taxon>
        <taxon>Pseudomonadota</taxon>
        <taxon>Gammaproteobacteria</taxon>
        <taxon>Oceanospirillales</taxon>
        <taxon>Zooshikellaceae</taxon>
        <taxon>Spartinivicinus</taxon>
    </lineage>
</organism>
<evidence type="ECO:0000256" key="5">
    <source>
        <dbReference type="ARBA" id="ARBA00022801"/>
    </source>
</evidence>
<dbReference type="Pfam" id="PF18319">
    <property type="entry name" value="Zn_ribbon_PriA"/>
    <property type="match status" value="1"/>
</dbReference>
<feature type="binding site" evidence="11">
    <location>
        <position position="461"/>
    </location>
    <ligand>
        <name>Zn(2+)</name>
        <dbReference type="ChEBI" id="CHEBI:29105"/>
        <label>2</label>
    </ligand>
</feature>
<comment type="catalytic activity">
    <reaction evidence="11">
        <text>Couples ATP hydrolysis with the unwinding of duplex DNA by translocating in the 3'-5' direction.</text>
        <dbReference type="EC" id="5.6.2.4"/>
    </reaction>
</comment>
<dbReference type="PANTHER" id="PTHR30580">
    <property type="entry name" value="PRIMOSOMAL PROTEIN N"/>
    <property type="match status" value="1"/>
</dbReference>
<protein>
    <recommendedName>
        <fullName evidence="11">Replication restart protein PriA</fullName>
    </recommendedName>
    <alternativeName>
        <fullName evidence="11">ATP-dependent DNA helicase PriA</fullName>
        <ecNumber evidence="11">5.6.2.4</ecNumber>
    </alternativeName>
    <alternativeName>
        <fullName evidence="11">DNA 3'-5' helicase PriA</fullName>
    </alternativeName>
</protein>
<dbReference type="GO" id="GO:0016787">
    <property type="term" value="F:hydrolase activity"/>
    <property type="evidence" value="ECO:0007669"/>
    <property type="project" value="UniProtKB-KW"/>
</dbReference>
<gene>
    <name evidence="11" type="primary">priA</name>
    <name evidence="14" type="ORF">ORQ98_07250</name>
</gene>
<feature type="binding site" evidence="11">
    <location>
        <position position="479"/>
    </location>
    <ligand>
        <name>Zn(2+)</name>
        <dbReference type="ChEBI" id="CHEBI:29105"/>
        <label>2</label>
    </ligand>
</feature>
<dbReference type="RefSeq" id="WP_274688118.1">
    <property type="nucleotide sequence ID" value="NZ_JAPMOU010000006.1"/>
</dbReference>
<evidence type="ECO:0000259" key="13">
    <source>
        <dbReference type="PROSITE" id="PS51194"/>
    </source>
</evidence>